<gene>
    <name evidence="1" type="ORF">IQ17_05083</name>
</gene>
<sequence>MNVIVLPDRFRLDARTNLDRLIERARRSRVFAGAVDFDDPVWDLSTVKFARPSARSAHQRKLIFATDETGYVRDIEERTPIAERFASFTKALIVLREEASPKSTKDHGRVLRAARSLYCSMQGDERDPVDLVSADFMAACNYIRYRKTQRGEVAADGSAYILGRALREIAEFINRHSIAKANISFSNPFPRESRSHSKVGKDGDRAREEKMATKEEMGAIVDASLTIRAGDDQRDLLRIAAVELMCCAPVRINEVLDTRYDCRRTERTRREATGEEVQYLGYAYHGSKKAPDSIKWIPSAMVDIADRALADARRITEPYREIARWMERHPGRAYLAEEWRLADPDTLLSAGEANGALHLGEDSIFLWLKANRVKKHVEGKLRCYRLGDLEAAILRRFPKLPPGVKLSDYMFIVPRHYFRNDMVVQNYVLSVLGDNTISDFLGNHKGAKGVFERLGILDANEKPYRINTHSIRHYLNTLAQKGRLSQLDIARWSGRKDVRQNAVYDHSGGIALAQDMRTAIETGEIEGPIVETVASLPPVERDAFLKGRFATAHFTSIGACTQDFSMAPCPSHGACGGCAEHLVVKGKAEHKAEAERLLVEHQAMLDGARAAMAEGTYNASAWVAHNERVVDGLKKTVAVHADPTIPDGTMVQV</sequence>
<dbReference type="EMBL" id="VLKL01000016">
    <property type="protein sequence ID" value="TWH99783.1"/>
    <property type="molecule type" value="Genomic_DNA"/>
</dbReference>
<protein>
    <submittedName>
        <fullName evidence="1">Uncharacterized protein</fullName>
    </submittedName>
</protein>
<proteinExistence type="predicted"/>
<dbReference type="Proteomes" id="UP000317176">
    <property type="component" value="Unassembled WGS sequence"/>
</dbReference>
<dbReference type="OrthoDB" id="7876241at2"/>
<name>A0A562KX67_9BRAD</name>
<dbReference type="AlphaFoldDB" id="A0A562KX67"/>
<dbReference type="InterPro" id="IPR011010">
    <property type="entry name" value="DNA_brk_join_enz"/>
</dbReference>
<dbReference type="GO" id="GO:0003677">
    <property type="term" value="F:DNA binding"/>
    <property type="evidence" value="ECO:0007669"/>
    <property type="project" value="InterPro"/>
</dbReference>
<dbReference type="SUPFAM" id="SSF56349">
    <property type="entry name" value="DNA breaking-rejoining enzymes"/>
    <property type="match status" value="1"/>
</dbReference>
<accession>A0A562KX67</accession>
<comment type="caution">
    <text evidence="1">The sequence shown here is derived from an EMBL/GenBank/DDBJ whole genome shotgun (WGS) entry which is preliminary data.</text>
</comment>
<keyword evidence="2" id="KW-1185">Reference proteome</keyword>
<organism evidence="1 2">
    <name type="scientific">Bradyrhizobium daqingense</name>
    <dbReference type="NCBI Taxonomy" id="993502"/>
    <lineage>
        <taxon>Bacteria</taxon>
        <taxon>Pseudomonadati</taxon>
        <taxon>Pseudomonadota</taxon>
        <taxon>Alphaproteobacteria</taxon>
        <taxon>Hyphomicrobiales</taxon>
        <taxon>Nitrobacteraceae</taxon>
        <taxon>Bradyrhizobium</taxon>
    </lineage>
</organism>
<dbReference type="RefSeq" id="WP_145639385.1">
    <property type="nucleotide sequence ID" value="NZ_CP088014.1"/>
</dbReference>
<evidence type="ECO:0000313" key="1">
    <source>
        <dbReference type="EMBL" id="TWH99783.1"/>
    </source>
</evidence>
<reference evidence="1 2" key="1">
    <citation type="journal article" date="2015" name="Stand. Genomic Sci.">
        <title>Genomic Encyclopedia of Bacterial and Archaeal Type Strains, Phase III: the genomes of soil and plant-associated and newly described type strains.</title>
        <authorList>
            <person name="Whitman W.B."/>
            <person name="Woyke T."/>
            <person name="Klenk H.P."/>
            <person name="Zhou Y."/>
            <person name="Lilburn T.G."/>
            <person name="Beck B.J."/>
            <person name="De Vos P."/>
            <person name="Vandamme P."/>
            <person name="Eisen J.A."/>
            <person name="Garrity G."/>
            <person name="Hugenholtz P."/>
            <person name="Kyrpides N.C."/>
        </authorList>
    </citation>
    <scope>NUCLEOTIDE SEQUENCE [LARGE SCALE GENOMIC DNA]</scope>
    <source>
        <strain evidence="1 2">CGMCC 1.10947</strain>
    </source>
</reference>
<evidence type="ECO:0000313" key="2">
    <source>
        <dbReference type="Proteomes" id="UP000317176"/>
    </source>
</evidence>